<gene>
    <name evidence="1" type="ORF">U0070_013952</name>
</gene>
<comment type="caution">
    <text evidence="1">The sequence shown here is derived from an EMBL/GenBank/DDBJ whole genome shotgun (WGS) entry which is preliminary data.</text>
</comment>
<dbReference type="AlphaFoldDB" id="A0AAW0I1W1"/>
<organism evidence="1 2">
    <name type="scientific">Myodes glareolus</name>
    <name type="common">Bank vole</name>
    <name type="synonym">Clethrionomys glareolus</name>
    <dbReference type="NCBI Taxonomy" id="447135"/>
    <lineage>
        <taxon>Eukaryota</taxon>
        <taxon>Metazoa</taxon>
        <taxon>Chordata</taxon>
        <taxon>Craniata</taxon>
        <taxon>Vertebrata</taxon>
        <taxon>Euteleostomi</taxon>
        <taxon>Mammalia</taxon>
        <taxon>Eutheria</taxon>
        <taxon>Euarchontoglires</taxon>
        <taxon>Glires</taxon>
        <taxon>Rodentia</taxon>
        <taxon>Myomorpha</taxon>
        <taxon>Muroidea</taxon>
        <taxon>Cricetidae</taxon>
        <taxon>Arvicolinae</taxon>
        <taxon>Myodes</taxon>
    </lineage>
</organism>
<accession>A0AAW0I1W1</accession>
<evidence type="ECO:0000313" key="1">
    <source>
        <dbReference type="EMBL" id="KAK7808270.1"/>
    </source>
</evidence>
<keyword evidence="2" id="KW-1185">Reference proteome</keyword>
<evidence type="ECO:0000313" key="2">
    <source>
        <dbReference type="Proteomes" id="UP001488838"/>
    </source>
</evidence>
<reference evidence="1 2" key="1">
    <citation type="journal article" date="2023" name="bioRxiv">
        <title>Conserved and derived expression patterns and positive selection on dental genes reveal complex evolutionary context of ever-growing rodent molars.</title>
        <authorList>
            <person name="Calamari Z.T."/>
            <person name="Song A."/>
            <person name="Cohen E."/>
            <person name="Akter M."/>
            <person name="Roy R.D."/>
            <person name="Hallikas O."/>
            <person name="Christensen M.M."/>
            <person name="Li P."/>
            <person name="Marangoni P."/>
            <person name="Jernvall J."/>
            <person name="Klein O.D."/>
        </authorList>
    </citation>
    <scope>NUCLEOTIDE SEQUENCE [LARGE SCALE GENOMIC DNA]</scope>
    <source>
        <strain evidence="1">V071</strain>
    </source>
</reference>
<sequence length="39" mass="5080">MIKMRMIQMTRISERLHLHQVRKRHLQKRFLRKKLILRR</sequence>
<dbReference type="Proteomes" id="UP001488838">
    <property type="component" value="Unassembled WGS sequence"/>
</dbReference>
<protein>
    <submittedName>
        <fullName evidence="1">Uncharacterized protein</fullName>
    </submittedName>
</protein>
<proteinExistence type="predicted"/>
<dbReference type="EMBL" id="JBBHLL010000243">
    <property type="protein sequence ID" value="KAK7808270.1"/>
    <property type="molecule type" value="Genomic_DNA"/>
</dbReference>
<name>A0AAW0I1W1_MYOGA</name>